<gene>
    <name evidence="2" type="ORF">HAND00432_LOCUS10201</name>
</gene>
<accession>A0A7S1GZ67</accession>
<feature type="region of interest" description="Disordered" evidence="1">
    <location>
        <begin position="42"/>
        <end position="67"/>
    </location>
</feature>
<dbReference type="EMBL" id="HBFX01016913">
    <property type="protein sequence ID" value="CAD8955663.1"/>
    <property type="molecule type" value="Transcribed_RNA"/>
</dbReference>
<proteinExistence type="predicted"/>
<organism evidence="2">
    <name type="scientific">Hemiselmis andersenii</name>
    <name type="common">Cryptophyte alga</name>
    <dbReference type="NCBI Taxonomy" id="464988"/>
    <lineage>
        <taxon>Eukaryota</taxon>
        <taxon>Cryptophyceae</taxon>
        <taxon>Cryptomonadales</taxon>
        <taxon>Hemiselmidaceae</taxon>
        <taxon>Hemiselmis</taxon>
    </lineage>
</organism>
<dbReference type="AlphaFoldDB" id="A0A7S1GZ67"/>
<evidence type="ECO:0000313" key="2">
    <source>
        <dbReference type="EMBL" id="CAD8955663.1"/>
    </source>
</evidence>
<protein>
    <submittedName>
        <fullName evidence="2">Uncharacterized protein</fullName>
    </submittedName>
</protein>
<name>A0A7S1GZ67_HEMAN</name>
<sequence length="445" mass="50385">MAAFLPPPPHAKQCSSPWDTPVAGHMARLSRVVAPSLALEMTNAKAPSSPPAAVAPRHKRTREERDAERMKRLGITVQDNTGGWEWTSGWFPRFKPYVNDEGYVIDPFHVKTSHKLLVGVLALAVCSTFVSSPLPTQKTLLHQGGALGGGHRDLIRTAAGQMTLWEDLTGKQKTAAELLGFDPKTWDEDGKVPVDRLVWNKLTPVQQRAAEVLQIDKELWDEEVFVDIYERSWSELSPDQRASAKLLGFNKASWDQEQHVWSDDVYWRQLTPEQQKAGEEIGYTQKEWNDSRHIYDKSWAKLTAEQRSAAKELGYNKNKWDWDKKVPADDLFWRQLSEGQRKAARVLGFKEQDWNRATTTGSHSKDKETARKRVNRDTSDTAYSSAEKDLAPTGASKPKRPNGCENELQGPFSYSRCKRSSVPYYVPKVMQQTSERATFPFGMGL</sequence>
<evidence type="ECO:0000256" key="1">
    <source>
        <dbReference type="SAM" id="MobiDB-lite"/>
    </source>
</evidence>
<reference evidence="2" key="1">
    <citation type="submission" date="2021-01" db="EMBL/GenBank/DDBJ databases">
        <authorList>
            <person name="Corre E."/>
            <person name="Pelletier E."/>
            <person name="Niang G."/>
            <person name="Scheremetjew M."/>
            <person name="Finn R."/>
            <person name="Kale V."/>
            <person name="Holt S."/>
            <person name="Cochrane G."/>
            <person name="Meng A."/>
            <person name="Brown T."/>
            <person name="Cohen L."/>
        </authorList>
    </citation>
    <scope>NUCLEOTIDE SEQUENCE</scope>
    <source>
        <strain evidence="2">CCMP644</strain>
    </source>
</reference>
<feature type="compositionally biased region" description="Basic and acidic residues" evidence="1">
    <location>
        <begin position="363"/>
        <end position="379"/>
    </location>
</feature>
<feature type="region of interest" description="Disordered" evidence="1">
    <location>
        <begin position="357"/>
        <end position="410"/>
    </location>
</feature>